<organism evidence="3 4">
    <name type="scientific">Dreissena polymorpha</name>
    <name type="common">Zebra mussel</name>
    <name type="synonym">Mytilus polymorpha</name>
    <dbReference type="NCBI Taxonomy" id="45954"/>
    <lineage>
        <taxon>Eukaryota</taxon>
        <taxon>Metazoa</taxon>
        <taxon>Spiralia</taxon>
        <taxon>Lophotrochozoa</taxon>
        <taxon>Mollusca</taxon>
        <taxon>Bivalvia</taxon>
        <taxon>Autobranchia</taxon>
        <taxon>Heteroconchia</taxon>
        <taxon>Euheterodonta</taxon>
        <taxon>Imparidentia</taxon>
        <taxon>Neoheterodontei</taxon>
        <taxon>Myida</taxon>
        <taxon>Dreissenoidea</taxon>
        <taxon>Dreissenidae</taxon>
        <taxon>Dreissena</taxon>
    </lineage>
</organism>
<feature type="transmembrane region" description="Helical" evidence="2">
    <location>
        <begin position="149"/>
        <end position="172"/>
    </location>
</feature>
<dbReference type="Proteomes" id="UP000828390">
    <property type="component" value="Unassembled WGS sequence"/>
</dbReference>
<keyword evidence="4" id="KW-1185">Reference proteome</keyword>
<evidence type="ECO:0000313" key="4">
    <source>
        <dbReference type="Proteomes" id="UP000828390"/>
    </source>
</evidence>
<evidence type="ECO:0000256" key="2">
    <source>
        <dbReference type="SAM" id="Phobius"/>
    </source>
</evidence>
<evidence type="ECO:0000313" key="3">
    <source>
        <dbReference type="EMBL" id="KAH3868758.1"/>
    </source>
</evidence>
<dbReference type="AlphaFoldDB" id="A0A9D4M3B9"/>
<sequence>MAKVFYKDSECSVVYSSTLKSLNCVCVNETSATCNISGYDIVKDGEEWHCSEISTGHHRDSEKVNLNYQDFNKCTTTTQTATQIIKHESIMTESYENETSTVTTTEVRFTKTTGTENSITTENATVTETHNITATEENEHRESPTKHDIIHVSLMIAGSFVLFDIGLVVFIYRKKLLSCLRGKLDLPIHNNANISVTSNINMAAVLNNVTWSNGTSSSMEPVSTRIGSGLNTQQQCASNGDEQPDLATKDSNVDDPLYSYVRNNTQLHHEVDPKINSNPHQIYEDLRYDISMNDDQLYSSIEDQKPGAGEGACGFSVYGEEQSSSDPLYDDTNNIIVHYTTVKKDRPLYNKKYKDNPMYACNASTLDSETSRYSKIRESDLHATANHLLGSVDDLAKMHGSKENTNGVYNRGSQDDPLYLTVNKKDAPNIIRTHVAPVYSMVRKKPEIAETSNGAAVCDENNVDPVYSVVNKKKTRGMETDLWNQSVPPVAACANSVVPPYSKVNKNKKCTA</sequence>
<evidence type="ECO:0000256" key="1">
    <source>
        <dbReference type="SAM" id="MobiDB-lite"/>
    </source>
</evidence>
<protein>
    <submittedName>
        <fullName evidence="3">Uncharacterized protein</fullName>
    </submittedName>
</protein>
<keyword evidence="2" id="KW-0812">Transmembrane</keyword>
<reference evidence="3" key="2">
    <citation type="submission" date="2020-11" db="EMBL/GenBank/DDBJ databases">
        <authorList>
            <person name="McCartney M.A."/>
            <person name="Auch B."/>
            <person name="Kono T."/>
            <person name="Mallez S."/>
            <person name="Becker A."/>
            <person name="Gohl D.M."/>
            <person name="Silverstein K.A.T."/>
            <person name="Koren S."/>
            <person name="Bechman K.B."/>
            <person name="Herman A."/>
            <person name="Abrahante J.E."/>
            <person name="Garbe J."/>
        </authorList>
    </citation>
    <scope>NUCLEOTIDE SEQUENCE</scope>
    <source>
        <strain evidence="3">Duluth1</strain>
        <tissue evidence="3">Whole animal</tissue>
    </source>
</reference>
<gene>
    <name evidence="3" type="ORF">DPMN_031910</name>
</gene>
<reference evidence="3" key="1">
    <citation type="journal article" date="2019" name="bioRxiv">
        <title>The Genome of the Zebra Mussel, Dreissena polymorpha: A Resource for Invasive Species Research.</title>
        <authorList>
            <person name="McCartney M.A."/>
            <person name="Auch B."/>
            <person name="Kono T."/>
            <person name="Mallez S."/>
            <person name="Zhang Y."/>
            <person name="Obille A."/>
            <person name="Becker A."/>
            <person name="Abrahante J.E."/>
            <person name="Garbe J."/>
            <person name="Badalamenti J.P."/>
            <person name="Herman A."/>
            <person name="Mangelson H."/>
            <person name="Liachko I."/>
            <person name="Sullivan S."/>
            <person name="Sone E.D."/>
            <person name="Koren S."/>
            <person name="Silverstein K.A.T."/>
            <person name="Beckman K.B."/>
            <person name="Gohl D.M."/>
        </authorList>
    </citation>
    <scope>NUCLEOTIDE SEQUENCE</scope>
    <source>
        <strain evidence="3">Duluth1</strain>
        <tissue evidence="3">Whole animal</tissue>
    </source>
</reference>
<accession>A0A9D4M3B9</accession>
<keyword evidence="2" id="KW-1133">Transmembrane helix</keyword>
<feature type="region of interest" description="Disordered" evidence="1">
    <location>
        <begin position="214"/>
        <end position="254"/>
    </location>
</feature>
<name>A0A9D4M3B9_DREPO</name>
<comment type="caution">
    <text evidence="3">The sequence shown here is derived from an EMBL/GenBank/DDBJ whole genome shotgun (WGS) entry which is preliminary data.</text>
</comment>
<feature type="compositionally biased region" description="Polar residues" evidence="1">
    <location>
        <begin position="214"/>
        <end position="241"/>
    </location>
</feature>
<proteinExistence type="predicted"/>
<keyword evidence="2" id="KW-0472">Membrane</keyword>
<dbReference type="EMBL" id="JAIWYP010000002">
    <property type="protein sequence ID" value="KAH3868758.1"/>
    <property type="molecule type" value="Genomic_DNA"/>
</dbReference>